<reference evidence="5 6" key="1">
    <citation type="journal article" date="2012" name="Genome Biol.">
        <title>The genome of the polar eukaryotic microalga coccomyxa subellipsoidea reveals traits of cold adaptation.</title>
        <authorList>
            <person name="Blanc G."/>
            <person name="Agarkova I."/>
            <person name="Grimwood J."/>
            <person name="Kuo A."/>
            <person name="Brueggeman A."/>
            <person name="Dunigan D."/>
            <person name="Gurnon J."/>
            <person name="Ladunga I."/>
            <person name="Lindquist E."/>
            <person name="Lucas S."/>
            <person name="Pangilinan J."/>
            <person name="Proschold T."/>
            <person name="Salamov A."/>
            <person name="Schmutz J."/>
            <person name="Weeks D."/>
            <person name="Yamada T."/>
            <person name="Claverie J.M."/>
            <person name="Grigoriev I."/>
            <person name="Van Etten J."/>
            <person name="Lomsadze A."/>
            <person name="Borodovsky M."/>
        </authorList>
    </citation>
    <scope>NUCLEOTIDE SEQUENCE [LARGE SCALE GENOMIC DNA]</scope>
    <source>
        <strain evidence="5 6">C-169</strain>
    </source>
</reference>
<proteinExistence type="inferred from homology"/>
<evidence type="ECO:0000256" key="3">
    <source>
        <dbReference type="ARBA" id="ARBA00022691"/>
    </source>
</evidence>
<dbReference type="PANTHER" id="PTHR10509:SF14">
    <property type="entry name" value="CAFFEOYL-COA O-METHYLTRANSFERASE 3-RELATED"/>
    <property type="match status" value="1"/>
</dbReference>
<dbReference type="OrthoDB" id="10251242at2759"/>
<dbReference type="Pfam" id="PF01596">
    <property type="entry name" value="Methyltransf_3"/>
    <property type="match status" value="1"/>
</dbReference>
<comment type="caution">
    <text evidence="5">The sequence shown here is derived from an EMBL/GenBank/DDBJ whole genome shotgun (WGS) entry which is preliminary data.</text>
</comment>
<keyword evidence="6" id="KW-1185">Reference proteome</keyword>
<dbReference type="KEGG" id="csl:COCSUDRAFT_57963"/>
<evidence type="ECO:0000256" key="1">
    <source>
        <dbReference type="ARBA" id="ARBA00022603"/>
    </source>
</evidence>
<dbReference type="GeneID" id="17038219"/>
<organism evidence="5 6">
    <name type="scientific">Coccomyxa subellipsoidea (strain C-169)</name>
    <name type="common">Green microalga</name>
    <dbReference type="NCBI Taxonomy" id="574566"/>
    <lineage>
        <taxon>Eukaryota</taxon>
        <taxon>Viridiplantae</taxon>
        <taxon>Chlorophyta</taxon>
        <taxon>core chlorophytes</taxon>
        <taxon>Trebouxiophyceae</taxon>
        <taxon>Trebouxiophyceae incertae sedis</taxon>
        <taxon>Coccomyxaceae</taxon>
        <taxon>Coccomyxa</taxon>
        <taxon>Coccomyxa subellipsoidea</taxon>
    </lineage>
</organism>
<dbReference type="InterPro" id="IPR050362">
    <property type="entry name" value="Cation-dep_OMT"/>
</dbReference>
<name>I0YPC4_COCSC</name>
<dbReference type="GO" id="GO:0032259">
    <property type="term" value="P:methylation"/>
    <property type="evidence" value="ECO:0007669"/>
    <property type="project" value="UniProtKB-KW"/>
</dbReference>
<keyword evidence="1" id="KW-0489">Methyltransferase</keyword>
<dbReference type="AlphaFoldDB" id="I0YPC4"/>
<keyword evidence="2" id="KW-0808">Transferase</keyword>
<evidence type="ECO:0000313" key="6">
    <source>
        <dbReference type="Proteomes" id="UP000007264"/>
    </source>
</evidence>
<dbReference type="Proteomes" id="UP000007264">
    <property type="component" value="Unassembled WGS sequence"/>
</dbReference>
<dbReference type="Gene3D" id="3.40.50.150">
    <property type="entry name" value="Vaccinia Virus protein VP39"/>
    <property type="match status" value="2"/>
</dbReference>
<dbReference type="InterPro" id="IPR029063">
    <property type="entry name" value="SAM-dependent_MTases_sf"/>
</dbReference>
<dbReference type="GO" id="GO:0008171">
    <property type="term" value="F:O-methyltransferase activity"/>
    <property type="evidence" value="ECO:0007669"/>
    <property type="project" value="InterPro"/>
</dbReference>
<dbReference type="SUPFAM" id="SSF53335">
    <property type="entry name" value="S-adenosyl-L-methionine-dependent methyltransferases"/>
    <property type="match status" value="1"/>
</dbReference>
<dbReference type="PANTHER" id="PTHR10509">
    <property type="entry name" value="O-METHYLTRANSFERASE-RELATED"/>
    <property type="match status" value="1"/>
</dbReference>
<gene>
    <name evidence="5" type="ORF">COCSUDRAFT_57963</name>
</gene>
<comment type="similarity">
    <text evidence="4">Belongs to the class I-like SAM-binding methyltransferase superfamily. Cation-dependent O-methyltransferase family.</text>
</comment>
<keyword evidence="3" id="KW-0949">S-adenosyl-L-methionine</keyword>
<dbReference type="EMBL" id="AGSI01000016">
    <property type="protein sequence ID" value="EIE20243.1"/>
    <property type="molecule type" value="Genomic_DNA"/>
</dbReference>
<protein>
    <submittedName>
        <fullName evidence="5">O-methyltransferase</fullName>
    </submittedName>
</protein>
<dbReference type="PROSITE" id="PS51682">
    <property type="entry name" value="SAM_OMT_I"/>
    <property type="match status" value="1"/>
</dbReference>
<dbReference type="eggNOG" id="KOG1663">
    <property type="taxonomic scope" value="Eukaryota"/>
</dbReference>
<sequence length="196" mass="21748">MSGLELKCGKAFASFELYKYLVDHSYRANKHLDELREVSVKHEWGGMCSPPDSIPLLQLLVQLLHAKKIAEVGVFTGKPFWKAAGVQDKVDLRLAPAAETLKGFLQNGEEGTFDMGFIDADKTGYDVYYELLLKLLRPGGVILIDNTLWDGNVIKPEVQTADTLAIRAINDKVLKDDRVTICMLPISDGVTIALKK</sequence>
<dbReference type="RefSeq" id="XP_005644787.1">
    <property type="nucleotide sequence ID" value="XM_005644730.1"/>
</dbReference>
<accession>I0YPC4</accession>
<dbReference type="GO" id="GO:0008757">
    <property type="term" value="F:S-adenosylmethionine-dependent methyltransferase activity"/>
    <property type="evidence" value="ECO:0007669"/>
    <property type="project" value="TreeGrafter"/>
</dbReference>
<dbReference type="InterPro" id="IPR002935">
    <property type="entry name" value="SAM_O-MeTrfase"/>
</dbReference>
<evidence type="ECO:0000313" key="5">
    <source>
        <dbReference type="EMBL" id="EIE20243.1"/>
    </source>
</evidence>
<evidence type="ECO:0000256" key="4">
    <source>
        <dbReference type="ARBA" id="ARBA00023453"/>
    </source>
</evidence>
<evidence type="ECO:0000256" key="2">
    <source>
        <dbReference type="ARBA" id="ARBA00022679"/>
    </source>
</evidence>